<dbReference type="Proteomes" id="UP000193466">
    <property type="component" value="Unassembled WGS sequence"/>
</dbReference>
<dbReference type="RefSeq" id="WP_085363853.1">
    <property type="nucleotide sequence ID" value="NZ_LT906434.1"/>
</dbReference>
<protein>
    <submittedName>
        <fullName evidence="1">Uncharacterized protein</fullName>
    </submittedName>
</protein>
<keyword evidence="2" id="KW-1185">Reference proteome</keyword>
<sequence length="106" mass="12571">MNAILQLCLQENSFVTLPFFRFMFHYEQNNTQSNRFMITRFNTAETIQRKRDKKNAHNLAIVCQVYKGEIEEKLSADYSNQPTGRIMPKPSCRVNIFMYIIYLSGY</sequence>
<name>A0ABX3WEY6_9NEIS</name>
<gene>
    <name evidence="1" type="ORF">BWD10_07945</name>
</gene>
<evidence type="ECO:0000313" key="2">
    <source>
        <dbReference type="Proteomes" id="UP000193466"/>
    </source>
</evidence>
<accession>A0ABX3WEY6</accession>
<reference evidence="1 2" key="1">
    <citation type="submission" date="2017-01" db="EMBL/GenBank/DDBJ databases">
        <authorList>
            <person name="Wolfgang W.J."/>
            <person name="Cole J."/>
            <person name="Wroblewski D."/>
            <person name="Mcginnis J."/>
            <person name="Musser K.A."/>
        </authorList>
    </citation>
    <scope>NUCLEOTIDE SEQUENCE [LARGE SCALE GENOMIC DNA]</scope>
    <source>
        <strain evidence="1 2">DSM 21643</strain>
    </source>
</reference>
<comment type="caution">
    <text evidence="1">The sequence shown here is derived from an EMBL/GenBank/DDBJ whole genome shotgun (WGS) entry which is preliminary data.</text>
</comment>
<dbReference type="EMBL" id="MTBM01000010">
    <property type="protein sequence ID" value="OSI09708.1"/>
    <property type="molecule type" value="Genomic_DNA"/>
</dbReference>
<evidence type="ECO:0000313" key="1">
    <source>
        <dbReference type="EMBL" id="OSI09708.1"/>
    </source>
</evidence>
<proteinExistence type="predicted"/>
<organism evidence="1 2">
    <name type="scientific">Neisseria zoodegmatis</name>
    <dbReference type="NCBI Taxonomy" id="326523"/>
    <lineage>
        <taxon>Bacteria</taxon>
        <taxon>Pseudomonadati</taxon>
        <taxon>Pseudomonadota</taxon>
        <taxon>Betaproteobacteria</taxon>
        <taxon>Neisseriales</taxon>
        <taxon>Neisseriaceae</taxon>
        <taxon>Neisseria</taxon>
    </lineage>
</organism>